<dbReference type="EMBL" id="JAEQNB010000001">
    <property type="protein sequence ID" value="MBL0385075.1"/>
    <property type="molecule type" value="Genomic_DNA"/>
</dbReference>
<keyword evidence="1" id="KW-1133">Transmembrane helix</keyword>
<dbReference type="InterPro" id="IPR018763">
    <property type="entry name" value="DUF2334"/>
</dbReference>
<dbReference type="Pfam" id="PF10096">
    <property type="entry name" value="DUF2334"/>
    <property type="match status" value="1"/>
</dbReference>
<reference evidence="2 3" key="1">
    <citation type="submission" date="2021-01" db="EMBL/GenBank/DDBJ databases">
        <title>Tumebacillus sp. strain ITR2 16S ribosomal RNA gene Genome sequencing and assembly.</title>
        <authorList>
            <person name="Kang M."/>
        </authorList>
    </citation>
    <scope>NUCLEOTIDE SEQUENCE [LARGE SCALE GENOMIC DNA]</scope>
    <source>
        <strain evidence="2 3">ITR2</strain>
    </source>
</reference>
<sequence length="549" mass="61326">MFSWLPCPARADDKPAGILLLYHTGYENEQVYMRSLFNLMAPFGTSITPINVEEQAPNDADVVELVTHAKYIVLLADRDGVQKLPDSWRLTARKSSAALYFMGENPADVFGATNPVQETVGKLASATTLLIHGNSYPLNVSIDMPLFQLPSPREQVYAEIANGDRREPFISSSHLGAGTGAGGQKRSLFLCLRYTAFGELSFAIADSLFDFFGVDVKPLHEAYVRIEDIHPMRSPEEIRNITDFLSGEGIPFLLGVIPIYQNGGERVVLSDRPELVQALQYAQSKGGTIIQHGTTHQYYLSETGEGYEFWDSANKGPIPDEDTYITDKLELGLKVLLENKLYPVAFEPPHYAMTRHGYEIAARYFSTVVGNLQITDTSFVTMEPPYGITNSYQGGLTFYPENGGYVYEEHPSVVPEMLANMKKVEIVRRSQTGFFFHSYLPLQDLKELVKGMKESGLTPFNLRDYENTVKTPWGTISTANGLLHTDIRPPQESTGNVDVPRSTAQKVSNFVAWGVVSVVTTVIAVFLIQVRILRRRRRARLFAERGELK</sequence>
<proteinExistence type="predicted"/>
<keyword evidence="1" id="KW-0812">Transmembrane</keyword>
<feature type="transmembrane region" description="Helical" evidence="1">
    <location>
        <begin position="510"/>
        <end position="530"/>
    </location>
</feature>
<organism evidence="2 3">
    <name type="scientific">Tumebacillus amylolyticus</name>
    <dbReference type="NCBI Taxonomy" id="2801339"/>
    <lineage>
        <taxon>Bacteria</taxon>
        <taxon>Bacillati</taxon>
        <taxon>Bacillota</taxon>
        <taxon>Bacilli</taxon>
        <taxon>Bacillales</taxon>
        <taxon>Alicyclobacillaceae</taxon>
        <taxon>Tumebacillus</taxon>
    </lineage>
</organism>
<evidence type="ECO:0000313" key="3">
    <source>
        <dbReference type="Proteomes" id="UP000602284"/>
    </source>
</evidence>
<name>A0ABS1J479_9BACL</name>
<dbReference type="Proteomes" id="UP000602284">
    <property type="component" value="Unassembled WGS sequence"/>
</dbReference>
<gene>
    <name evidence="2" type="ORF">JJB07_00325</name>
</gene>
<protein>
    <submittedName>
        <fullName evidence="2">Polysaccharide deacetylase family protein</fullName>
    </submittedName>
</protein>
<keyword evidence="3" id="KW-1185">Reference proteome</keyword>
<comment type="caution">
    <text evidence="2">The sequence shown here is derived from an EMBL/GenBank/DDBJ whole genome shotgun (WGS) entry which is preliminary data.</text>
</comment>
<dbReference type="CDD" id="cd10923">
    <property type="entry name" value="CE4_COG5298"/>
    <property type="match status" value="1"/>
</dbReference>
<dbReference type="RefSeq" id="WP_201630195.1">
    <property type="nucleotide sequence ID" value="NZ_JAEQNB010000001.1"/>
</dbReference>
<evidence type="ECO:0000256" key="1">
    <source>
        <dbReference type="SAM" id="Phobius"/>
    </source>
</evidence>
<evidence type="ECO:0000313" key="2">
    <source>
        <dbReference type="EMBL" id="MBL0385075.1"/>
    </source>
</evidence>
<keyword evidence="1" id="KW-0472">Membrane</keyword>
<accession>A0ABS1J479</accession>